<dbReference type="InterPro" id="IPR002068">
    <property type="entry name" value="A-crystallin/Hsp20_dom"/>
</dbReference>
<evidence type="ECO:0000256" key="2">
    <source>
        <dbReference type="PROSITE-ProRule" id="PRU00285"/>
    </source>
</evidence>
<evidence type="ECO:0000256" key="3">
    <source>
        <dbReference type="RuleBase" id="RU003616"/>
    </source>
</evidence>
<dbReference type="PROSITE" id="PS01031">
    <property type="entry name" value="SHSP"/>
    <property type="match status" value="1"/>
</dbReference>
<dbReference type="AlphaFoldDB" id="A0AAP0IGP4"/>
<evidence type="ECO:0000256" key="1">
    <source>
        <dbReference type="ARBA" id="ARBA00023016"/>
    </source>
</evidence>
<evidence type="ECO:0000313" key="5">
    <source>
        <dbReference type="EMBL" id="KAK9115138.1"/>
    </source>
</evidence>
<dbReference type="SUPFAM" id="SSF49764">
    <property type="entry name" value="HSP20-like chaperones"/>
    <property type="match status" value="1"/>
</dbReference>
<reference evidence="5 6" key="1">
    <citation type="submission" date="2024-01" db="EMBL/GenBank/DDBJ databases">
        <title>Genome assemblies of Stephania.</title>
        <authorList>
            <person name="Yang L."/>
        </authorList>
    </citation>
    <scope>NUCLEOTIDE SEQUENCE [LARGE SCALE GENOMIC DNA]</scope>
    <source>
        <strain evidence="5">YNDBR</strain>
        <tissue evidence="5">Leaf</tissue>
    </source>
</reference>
<comment type="similarity">
    <text evidence="2 3">Belongs to the small heat shock protein (HSP20) family.</text>
</comment>
<evidence type="ECO:0000259" key="4">
    <source>
        <dbReference type="PROSITE" id="PS01031"/>
    </source>
</evidence>
<evidence type="ECO:0000313" key="6">
    <source>
        <dbReference type="Proteomes" id="UP001420932"/>
    </source>
</evidence>
<feature type="domain" description="SHSP" evidence="4">
    <location>
        <begin position="21"/>
        <end position="141"/>
    </location>
</feature>
<dbReference type="InterPro" id="IPR031107">
    <property type="entry name" value="Small_HSP"/>
</dbReference>
<comment type="caution">
    <text evidence="5">The sequence shown here is derived from an EMBL/GenBank/DDBJ whole genome shotgun (WGS) entry which is preliminary data.</text>
</comment>
<gene>
    <name evidence="5" type="ORF">Syun_021935</name>
</gene>
<dbReference type="Proteomes" id="UP001420932">
    <property type="component" value="Unassembled WGS sequence"/>
</dbReference>
<dbReference type="PANTHER" id="PTHR11527">
    <property type="entry name" value="HEAT-SHOCK PROTEIN 20 FAMILY MEMBER"/>
    <property type="match status" value="1"/>
</dbReference>
<proteinExistence type="inferred from homology"/>
<dbReference type="InterPro" id="IPR008978">
    <property type="entry name" value="HSP20-like_chaperone"/>
</dbReference>
<dbReference type="Gene3D" id="2.60.40.790">
    <property type="match status" value="1"/>
</dbReference>
<accession>A0AAP0IGP4</accession>
<dbReference type="EMBL" id="JBBNAF010000009">
    <property type="protein sequence ID" value="KAK9115138.1"/>
    <property type="molecule type" value="Genomic_DNA"/>
</dbReference>
<dbReference type="Pfam" id="PF00011">
    <property type="entry name" value="HSP20"/>
    <property type="match status" value="1"/>
</dbReference>
<keyword evidence="1" id="KW-0346">Stress response</keyword>
<organism evidence="5 6">
    <name type="scientific">Stephania yunnanensis</name>
    <dbReference type="NCBI Taxonomy" id="152371"/>
    <lineage>
        <taxon>Eukaryota</taxon>
        <taxon>Viridiplantae</taxon>
        <taxon>Streptophyta</taxon>
        <taxon>Embryophyta</taxon>
        <taxon>Tracheophyta</taxon>
        <taxon>Spermatophyta</taxon>
        <taxon>Magnoliopsida</taxon>
        <taxon>Ranunculales</taxon>
        <taxon>Menispermaceae</taxon>
        <taxon>Menispermoideae</taxon>
        <taxon>Cissampelideae</taxon>
        <taxon>Stephania</taxon>
    </lineage>
</organism>
<name>A0AAP0IGP4_9MAGN</name>
<protein>
    <recommendedName>
        <fullName evidence="4">SHSP domain-containing protein</fullName>
    </recommendedName>
</protein>
<keyword evidence="6" id="KW-1185">Reference proteome</keyword>
<sequence length="144" mass="15843">MADSFFGDPLKKFLLNAPSTREWTGSLALMDWLETPSSHIFKINVPGYSKDDIKVQIEEEGNVLHISGGAPKEEDSEVMKDAIWRVSERGAMKGEFSRVISLPGNLKLDEISAHVDNGVLTVVVPKEQAPKASKARPINVLSKI</sequence>